<dbReference type="EMBL" id="AP019309">
    <property type="protein sequence ID" value="BBH27714.1"/>
    <property type="molecule type" value="Genomic_DNA"/>
</dbReference>
<proteinExistence type="predicted"/>
<evidence type="ECO:0000313" key="2">
    <source>
        <dbReference type="EMBL" id="BBH27714.1"/>
    </source>
</evidence>
<dbReference type="RefSeq" id="WP_125120416.1">
    <property type="nucleotide sequence ID" value="NZ_AP019309.1"/>
</dbReference>
<organism evidence="2 3">
    <name type="scientific">Intestinibaculum porci</name>
    <dbReference type="NCBI Taxonomy" id="2487118"/>
    <lineage>
        <taxon>Bacteria</taxon>
        <taxon>Bacillati</taxon>
        <taxon>Bacillota</taxon>
        <taxon>Erysipelotrichia</taxon>
        <taxon>Erysipelotrichales</taxon>
        <taxon>Erysipelotrichaceae</taxon>
        <taxon>Intestinibaculum</taxon>
    </lineage>
</organism>
<name>A0A3G9JY45_9FIRM</name>
<dbReference type="OrthoDB" id="3268478at2"/>
<reference evidence="2 3" key="1">
    <citation type="submission" date="2018-11" db="EMBL/GenBank/DDBJ databases">
        <title>Novel Erysipelotrichaceae bacterium isolated from small intestine of a swine.</title>
        <authorList>
            <person name="Kim J.S."/>
            <person name="Choe H."/>
            <person name="Lee Y.R."/>
            <person name="Kim K.M."/>
            <person name="Park D.S."/>
        </authorList>
    </citation>
    <scope>NUCLEOTIDE SEQUENCE [LARGE SCALE GENOMIC DNA]</scope>
    <source>
        <strain evidence="2 3">SG0102</strain>
    </source>
</reference>
<accession>A0A3G9JY45</accession>
<evidence type="ECO:0000256" key="1">
    <source>
        <dbReference type="ARBA" id="ARBA00022649"/>
    </source>
</evidence>
<dbReference type="InterPro" id="IPR035093">
    <property type="entry name" value="RelE/ParE_toxin_dom_sf"/>
</dbReference>
<evidence type="ECO:0000313" key="3">
    <source>
        <dbReference type="Proteomes" id="UP000268059"/>
    </source>
</evidence>
<keyword evidence="3" id="KW-1185">Reference proteome</keyword>
<dbReference type="Proteomes" id="UP000268059">
    <property type="component" value="Chromosome"/>
</dbReference>
<dbReference type="AlphaFoldDB" id="A0A3G9JY45"/>
<sequence>MTDSYNVGYSVDALGDLREIYSYIANELLVPETAAAQMRRIRKEVRSLDFMPARYTLVEWEPWHSMKMHQLPVDNFIVYYLVDDKERTVTVARIFYGGRDIEGIINSNR</sequence>
<dbReference type="InParanoid" id="A0A3G9JY45"/>
<protein>
    <submittedName>
        <fullName evidence="2">Addiction module toxin RelE</fullName>
    </submittedName>
</protein>
<dbReference type="KEGG" id="ebm:SG0102_26480"/>
<keyword evidence="1" id="KW-1277">Toxin-antitoxin system</keyword>
<dbReference type="Pfam" id="PF05016">
    <property type="entry name" value="ParE_toxin"/>
    <property type="match status" value="1"/>
</dbReference>
<dbReference type="InterPro" id="IPR007712">
    <property type="entry name" value="RelE/ParE_toxin"/>
</dbReference>
<gene>
    <name evidence="2" type="ORF">SG0102_26480</name>
</gene>
<dbReference type="Gene3D" id="3.30.2310.20">
    <property type="entry name" value="RelE-like"/>
    <property type="match status" value="1"/>
</dbReference>